<dbReference type="eggNOG" id="ENOG5033AKS">
    <property type="taxonomic scope" value="Bacteria"/>
</dbReference>
<dbReference type="EMBL" id="JPEO01000002">
    <property type="protein sequence ID" value="KFZ38708.1"/>
    <property type="molecule type" value="Genomic_DNA"/>
</dbReference>
<accession>A0A094LU34</accession>
<gene>
    <name evidence="1" type="ORF">HR45_04610</name>
</gene>
<comment type="caution">
    <text evidence="1">The sequence shown here is derived from an EMBL/GenBank/DDBJ whole genome shotgun (WGS) entry which is preliminary data.</text>
</comment>
<organism evidence="1 2">
    <name type="scientific">Shewanella mangrovi</name>
    <dbReference type="NCBI Taxonomy" id="1515746"/>
    <lineage>
        <taxon>Bacteria</taxon>
        <taxon>Pseudomonadati</taxon>
        <taxon>Pseudomonadota</taxon>
        <taxon>Gammaproteobacteria</taxon>
        <taxon>Alteromonadales</taxon>
        <taxon>Shewanellaceae</taxon>
        <taxon>Shewanella</taxon>
    </lineage>
</organism>
<dbReference type="RefSeq" id="WP_037440069.1">
    <property type="nucleotide sequence ID" value="NZ_JPEO01000002.1"/>
</dbReference>
<protein>
    <recommendedName>
        <fullName evidence="3">GRAM domain-containing protein</fullName>
    </recommendedName>
</protein>
<evidence type="ECO:0000313" key="2">
    <source>
        <dbReference type="Proteomes" id="UP000029264"/>
    </source>
</evidence>
<dbReference type="STRING" id="1515746.HR45_04610"/>
<sequence>MSENILQSSKATLQRGAIHADGQLTVTATDVTFVPFNQQFGLGPYSFSRGSIANACASTAKAGGLLPISTDAIKISLDDGEVYEFILANTAQWLQTLNS</sequence>
<name>A0A094LU34_9GAMM</name>
<dbReference type="AlphaFoldDB" id="A0A094LU34"/>
<evidence type="ECO:0000313" key="1">
    <source>
        <dbReference type="EMBL" id="KFZ38708.1"/>
    </source>
</evidence>
<dbReference type="Proteomes" id="UP000029264">
    <property type="component" value="Unassembled WGS sequence"/>
</dbReference>
<reference evidence="1 2" key="1">
    <citation type="submission" date="2014-06" db="EMBL/GenBank/DDBJ databases">
        <title>Shewanella sp. YQH10.</title>
        <authorList>
            <person name="Liu Y."/>
            <person name="Zeng R."/>
        </authorList>
    </citation>
    <scope>NUCLEOTIDE SEQUENCE [LARGE SCALE GENOMIC DNA]</scope>
    <source>
        <strain evidence="1 2">YQH10</strain>
    </source>
</reference>
<keyword evidence="2" id="KW-1185">Reference proteome</keyword>
<proteinExistence type="predicted"/>
<evidence type="ECO:0008006" key="3">
    <source>
        <dbReference type="Google" id="ProtNLM"/>
    </source>
</evidence>